<feature type="domain" description="Glycine zipper 2TM" evidence="4">
    <location>
        <begin position="74"/>
        <end position="113"/>
    </location>
</feature>
<dbReference type="PANTHER" id="PTHR35603:SF2">
    <property type="entry name" value="OUTER MEMBRANE LIPOPROTEIN"/>
    <property type="match status" value="1"/>
</dbReference>
<dbReference type="eggNOG" id="COG3134">
    <property type="taxonomic scope" value="Bacteria"/>
</dbReference>
<dbReference type="RefSeq" id="WP_009727129.1">
    <property type="nucleotide sequence ID" value="NZ_APHR01000059.1"/>
</dbReference>
<evidence type="ECO:0000259" key="4">
    <source>
        <dbReference type="Pfam" id="PF05433"/>
    </source>
</evidence>
<evidence type="ECO:0000256" key="2">
    <source>
        <dbReference type="ARBA" id="ARBA00023136"/>
    </source>
</evidence>
<proteinExistence type="predicted"/>
<dbReference type="STRING" id="1286106.MPL1_10843"/>
<dbReference type="OrthoDB" id="8909257at2"/>
<comment type="caution">
    <text evidence="5">The sequence shown here is derived from an EMBL/GenBank/DDBJ whole genome shotgun (WGS) entry which is preliminary data.</text>
</comment>
<keyword evidence="2" id="KW-0472">Membrane</keyword>
<name>M7NU89_9GAMM</name>
<evidence type="ECO:0000313" key="5">
    <source>
        <dbReference type="EMBL" id="EMR12323.1"/>
    </source>
</evidence>
<dbReference type="InterPro" id="IPR051407">
    <property type="entry name" value="Bact_OM_lipoprot/Surf_antigen"/>
</dbReference>
<evidence type="ECO:0000313" key="6">
    <source>
        <dbReference type="Proteomes" id="UP000012019"/>
    </source>
</evidence>
<dbReference type="PANTHER" id="PTHR35603">
    <property type="match status" value="1"/>
</dbReference>
<protein>
    <submittedName>
        <fullName evidence="5">Outer membrane lipoprotein</fullName>
    </submittedName>
</protein>
<feature type="chain" id="PRO_5004082437" evidence="3">
    <location>
        <begin position="23"/>
        <end position="182"/>
    </location>
</feature>
<dbReference type="Pfam" id="PF05433">
    <property type="entry name" value="Rick_17kDa_Anti"/>
    <property type="match status" value="1"/>
</dbReference>
<evidence type="ECO:0000256" key="3">
    <source>
        <dbReference type="SAM" id="SignalP"/>
    </source>
</evidence>
<accession>M7NU89</accession>
<dbReference type="GO" id="GO:0019867">
    <property type="term" value="C:outer membrane"/>
    <property type="evidence" value="ECO:0007669"/>
    <property type="project" value="InterPro"/>
</dbReference>
<dbReference type="Proteomes" id="UP000012019">
    <property type="component" value="Unassembled WGS sequence"/>
</dbReference>
<comment type="subcellular location">
    <subcellularLocation>
        <location evidence="1">Membrane</location>
    </subcellularLocation>
</comment>
<sequence length="182" mass="20416">MKQAITLMSLATLLSVSSAAIAGPPHHHHAPRTEMAKVTHVEPVYRYVRVATPHRECWREPVHSYQGGYQSYTGTIAGGIVGGVIGNQFGGGSGKTAMTVAGTLLGGSVGRDMTHRNSHRPQQSRETCRVTESYHEQRELDYYRVSYRYKGQLYSTHMDHHPGKHIPVDVHVTPSQQRRYYY</sequence>
<keyword evidence="5" id="KW-0449">Lipoprotein</keyword>
<keyword evidence="6" id="KW-1185">Reference proteome</keyword>
<evidence type="ECO:0000256" key="1">
    <source>
        <dbReference type="ARBA" id="ARBA00004370"/>
    </source>
</evidence>
<dbReference type="EMBL" id="APHR01000059">
    <property type="protein sequence ID" value="EMR12323.1"/>
    <property type="molecule type" value="Genomic_DNA"/>
</dbReference>
<keyword evidence="3" id="KW-0732">Signal</keyword>
<gene>
    <name evidence="5" type="ORF">MPL1_10843</name>
</gene>
<organism evidence="5 6">
    <name type="scientific">Methylophaga lonarensis MPL</name>
    <dbReference type="NCBI Taxonomy" id="1286106"/>
    <lineage>
        <taxon>Bacteria</taxon>
        <taxon>Pseudomonadati</taxon>
        <taxon>Pseudomonadota</taxon>
        <taxon>Gammaproteobacteria</taxon>
        <taxon>Thiotrichales</taxon>
        <taxon>Piscirickettsiaceae</taxon>
        <taxon>Methylophaga</taxon>
    </lineage>
</organism>
<dbReference type="PATRIC" id="fig|1286106.3.peg.2170"/>
<reference evidence="5 6" key="1">
    <citation type="journal article" date="2013" name="Genome Announc.">
        <title>Draft Genome Sequence of Methylophaga lonarensis MPLT, a Haloalkaliphilic (Non-Methane-Utilizing) Methylotroph.</title>
        <authorList>
            <person name="Shetty S.A."/>
            <person name="Marathe N.P."/>
            <person name="Munot H."/>
            <person name="Antony C.P."/>
            <person name="Dhotre D.P."/>
            <person name="Murrell J.C."/>
            <person name="Shouche Y.S."/>
        </authorList>
    </citation>
    <scope>NUCLEOTIDE SEQUENCE [LARGE SCALE GENOMIC DNA]</scope>
    <source>
        <strain evidence="5 6">MPL</strain>
    </source>
</reference>
<feature type="signal peptide" evidence="3">
    <location>
        <begin position="1"/>
        <end position="22"/>
    </location>
</feature>
<dbReference type="InterPro" id="IPR008816">
    <property type="entry name" value="Gly_zipper_2TM_dom"/>
</dbReference>
<dbReference type="AlphaFoldDB" id="M7NU89"/>